<proteinExistence type="predicted"/>
<dbReference type="Proteomes" id="UP000269154">
    <property type="component" value="Unassembled WGS sequence"/>
</dbReference>
<name>A0A3N6RD70_9CYAN</name>
<comment type="caution">
    <text evidence="1">The sequence shown here is derived from an EMBL/GenBank/DDBJ whole genome shotgun (WGS) entry which is preliminary data.</text>
</comment>
<protein>
    <submittedName>
        <fullName evidence="1">Uncharacterized protein</fullName>
    </submittedName>
</protein>
<keyword evidence="2" id="KW-1185">Reference proteome</keyword>
<evidence type="ECO:0000313" key="2">
    <source>
        <dbReference type="Proteomes" id="UP000269154"/>
    </source>
</evidence>
<gene>
    <name evidence="1" type="ORF">D5R40_28650</name>
</gene>
<dbReference type="AlphaFoldDB" id="A0A3N6RD70"/>
<organism evidence="1 2">
    <name type="scientific">Okeania hirsuta</name>
    <dbReference type="NCBI Taxonomy" id="1458930"/>
    <lineage>
        <taxon>Bacteria</taxon>
        <taxon>Bacillati</taxon>
        <taxon>Cyanobacteriota</taxon>
        <taxon>Cyanophyceae</taxon>
        <taxon>Oscillatoriophycideae</taxon>
        <taxon>Oscillatoriales</taxon>
        <taxon>Microcoleaceae</taxon>
        <taxon>Okeania</taxon>
    </lineage>
</organism>
<evidence type="ECO:0000313" key="1">
    <source>
        <dbReference type="EMBL" id="RQH26052.1"/>
    </source>
</evidence>
<sequence length="84" mass="9406">MHPDELFLLWCRDDKGQFFMHVKASKPDQNDALGATNFMIGGEEVGSDHLGDFCRANQEDAELVCHPNIYTSIISIVHTPLTTD</sequence>
<accession>A0A3N6RD70</accession>
<dbReference type="EMBL" id="RCBY01000284">
    <property type="protein sequence ID" value="RQH26052.1"/>
    <property type="molecule type" value="Genomic_DNA"/>
</dbReference>
<reference evidence="1 2" key="1">
    <citation type="journal article" date="2018" name="ACS Chem. Biol.">
        <title>Ketoreductase domain dysfunction expands chemodiversity: malyngamide biosynthesis in the cyanobacterium Okeania hirsuta.</title>
        <authorList>
            <person name="Moss N.A."/>
            <person name="Leao T."/>
            <person name="Rankin M."/>
            <person name="McCullough T.M."/>
            <person name="Qu P."/>
            <person name="Korobeynikov A."/>
            <person name="Smith J.L."/>
            <person name="Gerwick L."/>
            <person name="Gerwick W.H."/>
        </authorList>
    </citation>
    <scope>NUCLEOTIDE SEQUENCE [LARGE SCALE GENOMIC DNA]</scope>
    <source>
        <strain evidence="1 2">PAB10Feb10-1</strain>
    </source>
</reference>